<dbReference type="Proteomes" id="UP000237104">
    <property type="component" value="Unassembled WGS sequence"/>
</dbReference>
<name>A0A2S3ZCX1_9MICO</name>
<sequence>MPRQDTPTTPFEAERTGGSGLGWDAIIVAGGRARRLGGIDKTALVWRGRSLLDGVLAATTGARRTCVVGSDAVFPADVLRAVEQPRWGGPAAAMVAGLEALARDSGGTGSEGTGSAGTGSAGTGSAGTGSAGTGSTDTGFAEWIVVLAGDLVHADDAVPYLLAELDRLLTAPQTDAAQTDAVAHRAIDGLISVDTGGRRQPLLAVYRRAALTSSALQRRADNLSVMGLIDPLDLVELGLPDALADDVDTPADAARLGIVLPNTG</sequence>
<protein>
    <recommendedName>
        <fullName evidence="3">MobA-like NTP transferase domain-containing protein</fullName>
    </recommendedName>
</protein>
<dbReference type="OrthoDB" id="4408226at2"/>
<evidence type="ECO:0000313" key="5">
    <source>
        <dbReference type="Proteomes" id="UP000237104"/>
    </source>
</evidence>
<dbReference type="PANTHER" id="PTHR19136:SF81">
    <property type="entry name" value="MOLYBDENUM COFACTOR GUANYLYLTRANSFERASE"/>
    <property type="match status" value="1"/>
</dbReference>
<keyword evidence="1" id="KW-0808">Transferase</keyword>
<gene>
    <name evidence="4" type="ORF">C3B59_10250</name>
</gene>
<dbReference type="InterPro" id="IPR029044">
    <property type="entry name" value="Nucleotide-diphossugar_trans"/>
</dbReference>
<dbReference type="EMBL" id="PPXF01000047">
    <property type="protein sequence ID" value="POH64213.1"/>
    <property type="molecule type" value="Genomic_DNA"/>
</dbReference>
<evidence type="ECO:0000256" key="2">
    <source>
        <dbReference type="SAM" id="MobiDB-lite"/>
    </source>
</evidence>
<dbReference type="RefSeq" id="WP_103431260.1">
    <property type="nucleotide sequence ID" value="NZ_PPXF01000047.1"/>
</dbReference>
<dbReference type="InterPro" id="IPR025877">
    <property type="entry name" value="MobA-like_NTP_Trfase"/>
</dbReference>
<dbReference type="PANTHER" id="PTHR19136">
    <property type="entry name" value="MOLYBDENUM COFACTOR GUANYLYLTRANSFERASE"/>
    <property type="match status" value="1"/>
</dbReference>
<evidence type="ECO:0000313" key="4">
    <source>
        <dbReference type="EMBL" id="POH64213.1"/>
    </source>
</evidence>
<dbReference type="Gene3D" id="3.90.550.10">
    <property type="entry name" value="Spore Coat Polysaccharide Biosynthesis Protein SpsA, Chain A"/>
    <property type="match status" value="1"/>
</dbReference>
<feature type="compositionally biased region" description="Gly residues" evidence="2">
    <location>
        <begin position="106"/>
        <end position="132"/>
    </location>
</feature>
<feature type="domain" description="MobA-like NTP transferase" evidence="3">
    <location>
        <begin position="25"/>
        <end position="214"/>
    </location>
</feature>
<comment type="caution">
    <text evidence="4">The sequence shown here is derived from an EMBL/GenBank/DDBJ whole genome shotgun (WGS) entry which is preliminary data.</text>
</comment>
<feature type="region of interest" description="Disordered" evidence="2">
    <location>
        <begin position="104"/>
        <end position="133"/>
    </location>
</feature>
<dbReference type="AlphaFoldDB" id="A0A2S3ZCX1"/>
<dbReference type="GO" id="GO:0016779">
    <property type="term" value="F:nucleotidyltransferase activity"/>
    <property type="evidence" value="ECO:0007669"/>
    <property type="project" value="TreeGrafter"/>
</dbReference>
<reference evidence="4 5" key="1">
    <citation type="submission" date="2018-01" db="EMBL/GenBank/DDBJ databases">
        <title>Cryobacterium sp. nov., from glaciers in China.</title>
        <authorList>
            <person name="Liu Q."/>
            <person name="Xin Y.-H."/>
        </authorList>
    </citation>
    <scope>NUCLEOTIDE SEQUENCE [LARGE SCALE GENOMIC DNA]</scope>
    <source>
        <strain evidence="4 5">TMB1-8</strain>
    </source>
</reference>
<organism evidence="4 5">
    <name type="scientific">Cryobacterium zongtaii</name>
    <dbReference type="NCBI Taxonomy" id="1259217"/>
    <lineage>
        <taxon>Bacteria</taxon>
        <taxon>Bacillati</taxon>
        <taxon>Actinomycetota</taxon>
        <taxon>Actinomycetes</taxon>
        <taxon>Micrococcales</taxon>
        <taxon>Microbacteriaceae</taxon>
        <taxon>Cryobacterium</taxon>
    </lineage>
</organism>
<dbReference type="Pfam" id="PF12804">
    <property type="entry name" value="NTP_transf_3"/>
    <property type="match status" value="1"/>
</dbReference>
<evidence type="ECO:0000256" key="1">
    <source>
        <dbReference type="ARBA" id="ARBA00022679"/>
    </source>
</evidence>
<evidence type="ECO:0000259" key="3">
    <source>
        <dbReference type="Pfam" id="PF12804"/>
    </source>
</evidence>
<proteinExistence type="predicted"/>
<dbReference type="SUPFAM" id="SSF53448">
    <property type="entry name" value="Nucleotide-diphospho-sugar transferases"/>
    <property type="match status" value="2"/>
</dbReference>
<accession>A0A2S3ZCX1</accession>